<dbReference type="GeneID" id="67025024"/>
<dbReference type="EMBL" id="CP059660">
    <property type="protein sequence ID" value="QRW17820.1"/>
    <property type="molecule type" value="Genomic_DNA"/>
</dbReference>
<dbReference type="AlphaFoldDB" id="A0A8H8NSJ2"/>
<dbReference type="RefSeq" id="XP_043178057.1">
    <property type="nucleotide sequence ID" value="XM_043322561.1"/>
</dbReference>
<dbReference type="Pfam" id="PF11327">
    <property type="entry name" value="Egh16-like"/>
    <property type="match status" value="1"/>
</dbReference>
<dbReference type="PANTHER" id="PTHR34618:SF1">
    <property type="entry name" value="SECRETED PROTEIN"/>
    <property type="match status" value="1"/>
</dbReference>
<proteinExistence type="predicted"/>
<name>A0A8H8NSJ2_9AGAM</name>
<accession>A0A8H8NSJ2</accession>
<reference evidence="1" key="1">
    <citation type="submission" date="2020-05" db="EMBL/GenBank/DDBJ databases">
        <title>Evolutionary and genomic comparisons of hybrid uninucleate and nonhybrid Rhizoctonia fungi.</title>
        <authorList>
            <person name="Li C."/>
            <person name="Chen X."/>
        </authorList>
    </citation>
    <scope>NUCLEOTIDE SEQUENCE</scope>
    <source>
        <strain evidence="1">AG-1 IA</strain>
    </source>
</reference>
<sequence length="636" mass="68782">MPASRKKPRAAKGVNFGLLTDDTKKLQYFKSHLPTRVGAITVKNKSIKPGDQVIMDIVGDDSGTSTSNDVCIAEVLDIRSPDCNRTEERRKVLQNLQDPVKAIKNFSTFKFAPRELVSSDHMQVFSSSQLIQKISVRTFHETNAEQPTISSSDWWCRYFWSIKQRCLLSYNKAVSPLSTCGMGSRCIKDHYFAPHLEYQRFCTRGLCQIWYHVECLQSGKQQVKLKPGPVDQRLRLMLHGTPGFEWLEDPNGDIKFFEDIKSCISYIHTIVDCAQYAVVRGREHGVVGNIFKIKRARTLLFEAHQGGWPSDAEIAEFVSWKPPVDTLYRVPTNPPICLYTMFPKLSTALLILTAAASVSAHGALVAVAGSNGVNGQGFGVVDSTPRDGTRRNPFQVCSHTLARWSPNGAYTDISDPPPPQTDTSIIRDKEIASGDAGPCGRTLAGGVNDMGAQMEAAASAGLPSAAEDGTVTMTIHQVNGDGAGPYECGVSADASGKSFAAMKVVTNVPGENSRSNAKAQDFALVAQMPAGTTCTGGPNGDACVVRCRNAARAGPFGGCTAVTNAQPAAKAKREVTVAEAEAALAEDLERRSGVPEVTVAEAEAALAEDLERRSAPVNKKRYLKTRVAGARAGEWI</sequence>
<dbReference type="PANTHER" id="PTHR34618">
    <property type="entry name" value="SURFACE PROTEIN MAS1, PUTATIVE-RELATED"/>
    <property type="match status" value="1"/>
</dbReference>
<dbReference type="Proteomes" id="UP000650533">
    <property type="component" value="Chromosome 3"/>
</dbReference>
<gene>
    <name evidence="1" type="ORF">RhiXN_02744</name>
</gene>
<evidence type="ECO:0000313" key="1">
    <source>
        <dbReference type="EMBL" id="QRW17820.1"/>
    </source>
</evidence>
<evidence type="ECO:0000313" key="2">
    <source>
        <dbReference type="Proteomes" id="UP000650533"/>
    </source>
</evidence>
<dbReference type="InterPro" id="IPR021476">
    <property type="entry name" value="Egh16-like"/>
</dbReference>
<organism evidence="1 2">
    <name type="scientific">Rhizoctonia solani</name>
    <dbReference type="NCBI Taxonomy" id="456999"/>
    <lineage>
        <taxon>Eukaryota</taxon>
        <taxon>Fungi</taxon>
        <taxon>Dikarya</taxon>
        <taxon>Basidiomycota</taxon>
        <taxon>Agaricomycotina</taxon>
        <taxon>Agaricomycetes</taxon>
        <taxon>Cantharellales</taxon>
        <taxon>Ceratobasidiaceae</taxon>
        <taxon>Rhizoctonia</taxon>
    </lineage>
</organism>
<dbReference type="KEGG" id="rsx:RhiXN_02744"/>
<protein>
    <submittedName>
        <fullName evidence="1">GEgh 16 protein</fullName>
    </submittedName>
</protein>